<gene>
    <name evidence="9" type="ORF">TPAB3V08_LOCUS14893</name>
</gene>
<feature type="transmembrane region" description="Helical" evidence="8">
    <location>
        <begin position="35"/>
        <end position="58"/>
    </location>
</feature>
<evidence type="ECO:0000256" key="7">
    <source>
        <dbReference type="ARBA" id="ARBA00023136"/>
    </source>
</evidence>
<sequence>MDLQTSANFMFLSAGCAFTFYLDIMVLIYSTCVTYSFLILGDAVITDVGLAITQVTSLSMLCQWGMKQSTELSNNMMSVERILEYTHFGGGAHAGINS</sequence>
<comment type="subcellular location">
    <subcellularLocation>
        <location evidence="1">Membrane</location>
        <topology evidence="1">Multi-pass membrane protein</topology>
    </subcellularLocation>
</comment>
<evidence type="ECO:0000256" key="5">
    <source>
        <dbReference type="ARBA" id="ARBA00022840"/>
    </source>
</evidence>
<keyword evidence="5" id="KW-0067">ATP-binding</keyword>
<evidence type="ECO:0000313" key="10">
    <source>
        <dbReference type="Proteomes" id="UP001153148"/>
    </source>
</evidence>
<evidence type="ECO:0000256" key="1">
    <source>
        <dbReference type="ARBA" id="ARBA00004141"/>
    </source>
</evidence>
<comment type="caution">
    <text evidence="9">The sequence shown here is derived from an EMBL/GenBank/DDBJ whole genome shotgun (WGS) entry which is preliminary data.</text>
</comment>
<feature type="transmembrane region" description="Helical" evidence="8">
    <location>
        <begin position="7"/>
        <end position="29"/>
    </location>
</feature>
<dbReference type="PANTHER" id="PTHR24223:SF456">
    <property type="entry name" value="MULTIDRUG RESISTANCE-ASSOCIATED PROTEIN LETHAL(2)03659"/>
    <property type="match status" value="1"/>
</dbReference>
<dbReference type="Proteomes" id="UP001153148">
    <property type="component" value="Unassembled WGS sequence"/>
</dbReference>
<organism evidence="9 10">
    <name type="scientific">Timema podura</name>
    <name type="common">Walking stick</name>
    <dbReference type="NCBI Taxonomy" id="61482"/>
    <lineage>
        <taxon>Eukaryota</taxon>
        <taxon>Metazoa</taxon>
        <taxon>Ecdysozoa</taxon>
        <taxon>Arthropoda</taxon>
        <taxon>Hexapoda</taxon>
        <taxon>Insecta</taxon>
        <taxon>Pterygota</taxon>
        <taxon>Neoptera</taxon>
        <taxon>Polyneoptera</taxon>
        <taxon>Phasmatodea</taxon>
        <taxon>Timematodea</taxon>
        <taxon>Timematoidea</taxon>
        <taxon>Timematidae</taxon>
        <taxon>Timema</taxon>
    </lineage>
</organism>
<name>A0ABN7PP36_TIMPD</name>
<keyword evidence="4" id="KW-0547">Nucleotide-binding</keyword>
<protein>
    <submittedName>
        <fullName evidence="9">Uncharacterized protein</fullName>
    </submittedName>
</protein>
<dbReference type="Gene3D" id="1.20.1560.10">
    <property type="entry name" value="ABC transporter type 1, transmembrane domain"/>
    <property type="match status" value="1"/>
</dbReference>
<evidence type="ECO:0000256" key="3">
    <source>
        <dbReference type="ARBA" id="ARBA00022692"/>
    </source>
</evidence>
<keyword evidence="7 8" id="KW-0472">Membrane</keyword>
<reference evidence="9" key="1">
    <citation type="submission" date="2021-03" db="EMBL/GenBank/DDBJ databases">
        <authorList>
            <person name="Tran Van P."/>
        </authorList>
    </citation>
    <scope>NUCLEOTIDE SEQUENCE</scope>
</reference>
<evidence type="ECO:0000256" key="2">
    <source>
        <dbReference type="ARBA" id="ARBA00009726"/>
    </source>
</evidence>
<evidence type="ECO:0000256" key="4">
    <source>
        <dbReference type="ARBA" id="ARBA00022741"/>
    </source>
</evidence>
<dbReference type="EMBL" id="CAJPIN010078682">
    <property type="protein sequence ID" value="CAG2067950.1"/>
    <property type="molecule type" value="Genomic_DNA"/>
</dbReference>
<comment type="similarity">
    <text evidence="2">Belongs to the ABC transporter superfamily. ABCC family. Conjugate transporter (TC 3.A.1.208) subfamily.</text>
</comment>
<proteinExistence type="inferred from homology"/>
<dbReference type="PANTHER" id="PTHR24223">
    <property type="entry name" value="ATP-BINDING CASSETTE SUB-FAMILY C"/>
    <property type="match status" value="1"/>
</dbReference>
<keyword evidence="3 8" id="KW-0812">Transmembrane</keyword>
<keyword evidence="6 8" id="KW-1133">Transmembrane helix</keyword>
<feature type="non-terminal residue" evidence="9">
    <location>
        <position position="98"/>
    </location>
</feature>
<evidence type="ECO:0000256" key="8">
    <source>
        <dbReference type="SAM" id="Phobius"/>
    </source>
</evidence>
<evidence type="ECO:0000313" key="9">
    <source>
        <dbReference type="EMBL" id="CAG2067950.1"/>
    </source>
</evidence>
<dbReference type="InterPro" id="IPR036640">
    <property type="entry name" value="ABC1_TM_sf"/>
</dbReference>
<accession>A0ABN7PP36</accession>
<keyword evidence="10" id="KW-1185">Reference proteome</keyword>
<evidence type="ECO:0000256" key="6">
    <source>
        <dbReference type="ARBA" id="ARBA00022989"/>
    </source>
</evidence>
<dbReference type="InterPro" id="IPR050173">
    <property type="entry name" value="ABC_transporter_C-like"/>
</dbReference>